<evidence type="ECO:0000313" key="2">
    <source>
        <dbReference type="EMBL" id="OHS99650.1"/>
    </source>
</evidence>
<reference evidence="2" key="1">
    <citation type="submission" date="2016-10" db="EMBL/GenBank/DDBJ databases">
        <authorList>
            <person name="Benchimol M."/>
            <person name="Almeida L.G."/>
            <person name="Vasconcelos A.T."/>
            <person name="Perreira-Neves A."/>
            <person name="Rosa I.A."/>
            <person name="Tasca T."/>
            <person name="Bogo M.R."/>
            <person name="de Souza W."/>
        </authorList>
    </citation>
    <scope>NUCLEOTIDE SEQUENCE [LARGE SCALE GENOMIC DNA]</scope>
    <source>
        <strain evidence="2">K</strain>
    </source>
</reference>
<organism evidence="2 3">
    <name type="scientific">Tritrichomonas foetus</name>
    <dbReference type="NCBI Taxonomy" id="1144522"/>
    <lineage>
        <taxon>Eukaryota</taxon>
        <taxon>Metamonada</taxon>
        <taxon>Parabasalia</taxon>
        <taxon>Tritrichomonadida</taxon>
        <taxon>Tritrichomonadidae</taxon>
        <taxon>Tritrichomonas</taxon>
    </lineage>
</organism>
<keyword evidence="3" id="KW-1185">Reference proteome</keyword>
<dbReference type="GeneID" id="94828890"/>
<keyword evidence="1" id="KW-0472">Membrane</keyword>
<name>A0A1J4JKP1_9EUKA</name>
<comment type="caution">
    <text evidence="2">The sequence shown here is derived from an EMBL/GenBank/DDBJ whole genome shotgun (WGS) entry which is preliminary data.</text>
</comment>
<evidence type="ECO:0000313" key="3">
    <source>
        <dbReference type="Proteomes" id="UP000179807"/>
    </source>
</evidence>
<dbReference type="RefSeq" id="XP_068352787.1">
    <property type="nucleotide sequence ID" value="XM_068494186.1"/>
</dbReference>
<dbReference type="AlphaFoldDB" id="A0A1J4JKP1"/>
<protein>
    <submittedName>
        <fullName evidence="2">Uncharacterized protein</fullName>
    </submittedName>
</protein>
<dbReference type="Proteomes" id="UP000179807">
    <property type="component" value="Unassembled WGS sequence"/>
</dbReference>
<evidence type="ECO:0000256" key="1">
    <source>
        <dbReference type="SAM" id="Phobius"/>
    </source>
</evidence>
<dbReference type="EMBL" id="MLAK01000993">
    <property type="protein sequence ID" value="OHS99650.1"/>
    <property type="molecule type" value="Genomic_DNA"/>
</dbReference>
<accession>A0A1J4JKP1</accession>
<feature type="transmembrane region" description="Helical" evidence="1">
    <location>
        <begin position="581"/>
        <end position="609"/>
    </location>
</feature>
<keyword evidence="1" id="KW-1133">Transmembrane helix</keyword>
<keyword evidence="1" id="KW-0812">Transmembrane</keyword>
<dbReference type="VEuPathDB" id="TrichDB:TRFO_08271"/>
<gene>
    <name evidence="2" type="ORF">TRFO_08271</name>
</gene>
<sequence length="619" mass="70104">MTFENETYEDECYHHGFTLQNNIWDLQNSNNVLSLKQGVSLQPPSLEYSTKNKDPISTGYSKFTKVITIEGETNSTVDLSFIDHKICDLNFYVYPKTVLTVIAPQSALDYVFNSVSFIGSGTIKFEGTQIYNQSSINVNSGLTIDKTNLQFGNNSVLNLDTLEALNTLGNTLIQPLKRIEVNSERINSFSFTENGWHVVTSKEINQNQDQYYYNYTVNGIDYQNIFYHLNSYSSSNVVFSMTSSFKPLYMLLSGGTFSFPAITDINKSPFYKTGSSDITLCLSSQTFPIHTNRTLYESLLLSPNLRGKFIFDRVVDSKDQPIFKEKEIRFNEPFTLPNCEFNQVKSSVDNYQYYFESVVFTQDVETEDIGFGYIFVDRKEITLTPRFSGKLNITAQANIDFSVPNFTFTGEMLNINNNRNVTAEYHATNPFSPPMVVLYLPESANFIHYQLVDNKDFRNLDEETYDIQEIIDETGEEDPSLFDFLKDQFLDREFPILTGSSVFTTEALLNKLNIVDDKLSFSSKDVKASFEQFTCELPNCNPIYFRNYMDKVTYPGVRRSDAIGYKVVGLRVTKFSKTTGLSVGAIVGIVIACVVAVGGIVGVSVFCCCKRKKKIAGSN</sequence>
<proteinExistence type="predicted"/>